<accession>A0ABW1G9G1</accession>
<evidence type="ECO:0000313" key="2">
    <source>
        <dbReference type="Proteomes" id="UP001596174"/>
    </source>
</evidence>
<sequence>MVQTPVSAHLSATIDDLLGPASGRFFGSGYRRIGQQVGEFSWDSAAGSLQATAGVRYPVDWSVKRTDRTLAPHLSTIDALVFAAQLSDAALTLRHGLDAAQRRSQWLRRVEIRAGSRPDEEGLDALPAKAQLRPAAGEPLLPGHALTLVDCRIGRMGVRCTVEHPAVPVADHAADTSGPDPLGPAEERVWGLGYQRHRQHLTEVGTDLRGPEPTATARMELSVAPGGPMDQGLEGGYRPGWSLVDSFVAALQLGQVLLYELDAVSRAESSTLWMRRTVLTADVPPAGLTGPVPVGVVLADPQLLDSRSARWRSADIRFRGAGTEVLCSVTHRLPEPSVPAAAR</sequence>
<proteinExistence type="predicted"/>
<dbReference type="EMBL" id="JBHSQJ010000150">
    <property type="protein sequence ID" value="MFC5911229.1"/>
    <property type="molecule type" value="Genomic_DNA"/>
</dbReference>
<reference evidence="2" key="1">
    <citation type="journal article" date="2019" name="Int. J. Syst. Evol. Microbiol.">
        <title>The Global Catalogue of Microorganisms (GCM) 10K type strain sequencing project: providing services to taxonomists for standard genome sequencing and annotation.</title>
        <authorList>
            <consortium name="The Broad Institute Genomics Platform"/>
            <consortium name="The Broad Institute Genome Sequencing Center for Infectious Disease"/>
            <person name="Wu L."/>
            <person name="Ma J."/>
        </authorList>
    </citation>
    <scope>NUCLEOTIDE SEQUENCE [LARGE SCALE GENOMIC DNA]</scope>
    <source>
        <strain evidence="2">JCM 4816</strain>
    </source>
</reference>
<gene>
    <name evidence="1" type="ORF">ACFP3V_28995</name>
</gene>
<dbReference type="Pfam" id="PF05655">
    <property type="entry name" value="AvrD"/>
    <property type="match status" value="1"/>
</dbReference>
<comment type="caution">
    <text evidence="1">The sequence shown here is derived from an EMBL/GenBank/DDBJ whole genome shotgun (WGS) entry which is preliminary data.</text>
</comment>
<dbReference type="RefSeq" id="WP_380589817.1">
    <property type="nucleotide sequence ID" value="NZ_JBHSQJ010000150.1"/>
</dbReference>
<name>A0ABW1G9G1_9ACTN</name>
<protein>
    <submittedName>
        <fullName evidence="1">AvrD family protein</fullName>
    </submittedName>
</protein>
<keyword evidence="2" id="KW-1185">Reference proteome</keyword>
<dbReference type="Proteomes" id="UP001596174">
    <property type="component" value="Unassembled WGS sequence"/>
</dbReference>
<dbReference type="InterPro" id="IPR008799">
    <property type="entry name" value="Pseudomon_AvrD"/>
</dbReference>
<organism evidence="1 2">
    <name type="scientific">Streptacidiphilus monticola</name>
    <dbReference type="NCBI Taxonomy" id="2161674"/>
    <lineage>
        <taxon>Bacteria</taxon>
        <taxon>Bacillati</taxon>
        <taxon>Actinomycetota</taxon>
        <taxon>Actinomycetes</taxon>
        <taxon>Kitasatosporales</taxon>
        <taxon>Streptomycetaceae</taxon>
        <taxon>Streptacidiphilus</taxon>
    </lineage>
</organism>
<evidence type="ECO:0000313" key="1">
    <source>
        <dbReference type="EMBL" id="MFC5911229.1"/>
    </source>
</evidence>